<organism evidence="1 2">
    <name type="scientific">Luteimonas terrae</name>
    <dbReference type="NCBI Taxonomy" id="1530191"/>
    <lineage>
        <taxon>Bacteria</taxon>
        <taxon>Pseudomonadati</taxon>
        <taxon>Pseudomonadota</taxon>
        <taxon>Gammaproteobacteria</taxon>
        <taxon>Lysobacterales</taxon>
        <taxon>Lysobacteraceae</taxon>
        <taxon>Luteimonas</taxon>
    </lineage>
</organism>
<evidence type="ECO:0008006" key="3">
    <source>
        <dbReference type="Google" id="ProtNLM"/>
    </source>
</evidence>
<proteinExistence type="predicted"/>
<dbReference type="EMBL" id="JAVDWO010000016">
    <property type="protein sequence ID" value="MDR7194516.1"/>
    <property type="molecule type" value="Genomic_DNA"/>
</dbReference>
<sequence length="267" mass="25165">MSDGSDGAGGVGNSGGNSAGAASSASDALGAAADALGGAVDTAVDALGAAISNALGTATDALGLDNALDGLANALGIDARDLQGIVGAAVVGMLTGGLPGAVMGVVNGLVGGSVTEAARGAIADNLPAGMQPLANLALDQFAGRIPGASVSVQDALAGLASGALTNGRAPDIGDIGAIARSLTDVQSAARGVFDGVTSGNFSTAADAASTLDRALGGQLAQARDIAGGIADTLSSGRTAYANGGHGDFGNAVEQLAVDVTRLVASRR</sequence>
<accession>A0ABU1Y2E9</accession>
<evidence type="ECO:0000313" key="1">
    <source>
        <dbReference type="EMBL" id="MDR7194516.1"/>
    </source>
</evidence>
<name>A0ABU1Y2E9_9GAMM</name>
<comment type="caution">
    <text evidence="1">The sequence shown here is derived from an EMBL/GenBank/DDBJ whole genome shotgun (WGS) entry which is preliminary data.</text>
</comment>
<dbReference type="RefSeq" id="WP_310237915.1">
    <property type="nucleotide sequence ID" value="NZ_JAVDWO010000016.1"/>
</dbReference>
<gene>
    <name evidence="1" type="ORF">J2W68_003264</name>
</gene>
<reference evidence="1 2" key="1">
    <citation type="submission" date="2023-07" db="EMBL/GenBank/DDBJ databases">
        <title>Sorghum-associated microbial communities from plants grown in Nebraska, USA.</title>
        <authorList>
            <person name="Schachtman D."/>
        </authorList>
    </citation>
    <scope>NUCLEOTIDE SEQUENCE [LARGE SCALE GENOMIC DNA]</scope>
    <source>
        <strain evidence="1 2">4099</strain>
    </source>
</reference>
<evidence type="ECO:0000313" key="2">
    <source>
        <dbReference type="Proteomes" id="UP001256588"/>
    </source>
</evidence>
<dbReference type="Proteomes" id="UP001256588">
    <property type="component" value="Unassembled WGS sequence"/>
</dbReference>
<protein>
    <recommendedName>
        <fullName evidence="3">DUF937 domain-containing protein</fullName>
    </recommendedName>
</protein>
<keyword evidence="2" id="KW-1185">Reference proteome</keyword>